<name>A0A9D4FH95_DREPO</name>
<protein>
    <submittedName>
        <fullName evidence="1">Uncharacterized protein</fullName>
    </submittedName>
</protein>
<dbReference type="AlphaFoldDB" id="A0A9D4FH95"/>
<reference evidence="1" key="2">
    <citation type="submission" date="2020-11" db="EMBL/GenBank/DDBJ databases">
        <authorList>
            <person name="McCartney M.A."/>
            <person name="Auch B."/>
            <person name="Kono T."/>
            <person name="Mallez S."/>
            <person name="Becker A."/>
            <person name="Gohl D.M."/>
            <person name="Silverstein K.A.T."/>
            <person name="Koren S."/>
            <person name="Bechman K.B."/>
            <person name="Herman A."/>
            <person name="Abrahante J.E."/>
            <person name="Garbe J."/>
        </authorList>
    </citation>
    <scope>NUCLEOTIDE SEQUENCE</scope>
    <source>
        <strain evidence="1">Duluth1</strain>
        <tissue evidence="1">Whole animal</tissue>
    </source>
</reference>
<comment type="caution">
    <text evidence="1">The sequence shown here is derived from an EMBL/GenBank/DDBJ whole genome shotgun (WGS) entry which is preliminary data.</text>
</comment>
<dbReference type="Proteomes" id="UP000828390">
    <property type="component" value="Unassembled WGS sequence"/>
</dbReference>
<dbReference type="EMBL" id="JAIWYP010000007">
    <property type="protein sequence ID" value="KAH3796631.1"/>
    <property type="molecule type" value="Genomic_DNA"/>
</dbReference>
<keyword evidence="2" id="KW-1185">Reference proteome</keyword>
<accession>A0A9D4FH95</accession>
<organism evidence="1 2">
    <name type="scientific">Dreissena polymorpha</name>
    <name type="common">Zebra mussel</name>
    <name type="synonym">Mytilus polymorpha</name>
    <dbReference type="NCBI Taxonomy" id="45954"/>
    <lineage>
        <taxon>Eukaryota</taxon>
        <taxon>Metazoa</taxon>
        <taxon>Spiralia</taxon>
        <taxon>Lophotrochozoa</taxon>
        <taxon>Mollusca</taxon>
        <taxon>Bivalvia</taxon>
        <taxon>Autobranchia</taxon>
        <taxon>Heteroconchia</taxon>
        <taxon>Euheterodonta</taxon>
        <taxon>Imparidentia</taxon>
        <taxon>Neoheterodontei</taxon>
        <taxon>Myida</taxon>
        <taxon>Dreissenoidea</taxon>
        <taxon>Dreissenidae</taxon>
        <taxon>Dreissena</taxon>
    </lineage>
</organism>
<gene>
    <name evidence="1" type="ORF">DPMN_150200</name>
</gene>
<proteinExistence type="predicted"/>
<reference evidence="1" key="1">
    <citation type="journal article" date="2019" name="bioRxiv">
        <title>The Genome of the Zebra Mussel, Dreissena polymorpha: A Resource for Invasive Species Research.</title>
        <authorList>
            <person name="McCartney M.A."/>
            <person name="Auch B."/>
            <person name="Kono T."/>
            <person name="Mallez S."/>
            <person name="Zhang Y."/>
            <person name="Obille A."/>
            <person name="Becker A."/>
            <person name="Abrahante J.E."/>
            <person name="Garbe J."/>
            <person name="Badalamenti J.P."/>
            <person name="Herman A."/>
            <person name="Mangelson H."/>
            <person name="Liachko I."/>
            <person name="Sullivan S."/>
            <person name="Sone E.D."/>
            <person name="Koren S."/>
            <person name="Silverstein K.A.T."/>
            <person name="Beckman K.B."/>
            <person name="Gohl D.M."/>
        </authorList>
    </citation>
    <scope>NUCLEOTIDE SEQUENCE</scope>
    <source>
        <strain evidence="1">Duluth1</strain>
        <tissue evidence="1">Whole animal</tissue>
    </source>
</reference>
<evidence type="ECO:0000313" key="1">
    <source>
        <dbReference type="EMBL" id="KAH3796631.1"/>
    </source>
</evidence>
<sequence length="90" mass="10272">MMRVGFLPVKPRPITEPATVRHCLTSFKSVRRHLNKESLAIWCDEGVFALAADIYLHEMNKFSDLFLCMGPIHCTVFCLDVRANFCEVLA</sequence>
<evidence type="ECO:0000313" key="2">
    <source>
        <dbReference type="Proteomes" id="UP000828390"/>
    </source>
</evidence>